<evidence type="ECO:0000313" key="3">
    <source>
        <dbReference type="Proteomes" id="UP000298493"/>
    </source>
</evidence>
<gene>
    <name evidence="2" type="ORF">E6O75_ATG03932</name>
</gene>
<dbReference type="EMBL" id="SNSC02000003">
    <property type="protein sequence ID" value="TID26069.1"/>
    <property type="molecule type" value="Genomic_DNA"/>
</dbReference>
<dbReference type="SUPFAM" id="SSF57850">
    <property type="entry name" value="RING/U-box"/>
    <property type="match status" value="1"/>
</dbReference>
<proteinExistence type="predicted"/>
<accession>A0A4Z1PEX4</accession>
<dbReference type="AlphaFoldDB" id="A0A4Z1PEX4"/>
<dbReference type="InterPro" id="IPR013083">
    <property type="entry name" value="Znf_RING/FYVE/PHD"/>
</dbReference>
<keyword evidence="3" id="KW-1185">Reference proteome</keyword>
<protein>
    <submittedName>
        <fullName evidence="2">Uncharacterized protein</fullName>
    </submittedName>
</protein>
<comment type="caution">
    <text evidence="2">The sequence shown here is derived from an EMBL/GenBank/DDBJ whole genome shotgun (WGS) entry which is preliminary data.</text>
</comment>
<sequence>MSSPVNHPLAFDPPSNSMPNDLGDCPMCHEPMMHLNGTAPKPMSEYPITMSCNLHIVGERCGSIWLMNGDLCPLCEADKAKVLAKKEAIEVEKIEKTRMEEEGVERVAAEATSSKTHEFKTAGPSLEASNNHQSDTKGRSLQSTQRRKFGLSSIFEAPQKALVNVIILLHLGYDMNVLSITTMNATTKRVFNITVPSPISDERN</sequence>
<dbReference type="Proteomes" id="UP000298493">
    <property type="component" value="Unassembled WGS sequence"/>
</dbReference>
<reference evidence="2 3" key="1">
    <citation type="submission" date="2019-04" db="EMBL/GenBank/DDBJ databases">
        <title>High contiguity whole genome sequence and gene annotation resource for two Venturia nashicola isolates.</title>
        <authorList>
            <person name="Prokchorchik M."/>
            <person name="Won K."/>
            <person name="Lee Y."/>
            <person name="Choi E.D."/>
            <person name="Segonzac C."/>
            <person name="Sohn K.H."/>
        </authorList>
    </citation>
    <scope>NUCLEOTIDE SEQUENCE [LARGE SCALE GENOMIC DNA]</scope>
    <source>
        <strain evidence="2 3">PRI2</strain>
    </source>
</reference>
<organism evidence="2 3">
    <name type="scientific">Venturia nashicola</name>
    <dbReference type="NCBI Taxonomy" id="86259"/>
    <lineage>
        <taxon>Eukaryota</taxon>
        <taxon>Fungi</taxon>
        <taxon>Dikarya</taxon>
        <taxon>Ascomycota</taxon>
        <taxon>Pezizomycotina</taxon>
        <taxon>Dothideomycetes</taxon>
        <taxon>Pleosporomycetidae</taxon>
        <taxon>Venturiales</taxon>
        <taxon>Venturiaceae</taxon>
        <taxon>Venturia</taxon>
    </lineage>
</organism>
<evidence type="ECO:0000256" key="1">
    <source>
        <dbReference type="SAM" id="MobiDB-lite"/>
    </source>
</evidence>
<evidence type="ECO:0000313" key="2">
    <source>
        <dbReference type="EMBL" id="TID26069.1"/>
    </source>
</evidence>
<feature type="region of interest" description="Disordered" evidence="1">
    <location>
        <begin position="108"/>
        <end position="144"/>
    </location>
</feature>
<name>A0A4Z1PEX4_9PEZI</name>
<feature type="compositionally biased region" description="Polar residues" evidence="1">
    <location>
        <begin position="127"/>
        <end position="144"/>
    </location>
</feature>
<dbReference type="Gene3D" id="3.30.40.10">
    <property type="entry name" value="Zinc/RING finger domain, C3HC4 (zinc finger)"/>
    <property type="match status" value="1"/>
</dbReference>